<dbReference type="AlphaFoldDB" id="A0A183IS02"/>
<sequence length="90" mass="9823">MAVVVEEEAGVGEHLQQQQPKCYKRNTLLRGFNSGMQRSAAAAAAKTMAHTHEEKGLEDDSPGLFDHLISGVQVEVSKNEEEKQSSTRAV</sequence>
<reference evidence="2 3" key="2">
    <citation type="submission" date="2018-11" db="EMBL/GenBank/DDBJ databases">
        <authorList>
            <consortium name="Pathogen Informatics"/>
        </authorList>
    </citation>
    <scope>NUCLEOTIDE SEQUENCE [LARGE SCALE GENOMIC DNA]</scope>
</reference>
<reference evidence="4" key="1">
    <citation type="submission" date="2016-06" db="UniProtKB">
        <authorList>
            <consortium name="WormBaseParasite"/>
        </authorList>
    </citation>
    <scope>IDENTIFICATION</scope>
</reference>
<evidence type="ECO:0000256" key="1">
    <source>
        <dbReference type="SAM" id="MobiDB-lite"/>
    </source>
</evidence>
<evidence type="ECO:0000313" key="4">
    <source>
        <dbReference type="WBParaSite" id="SBAD_0000664601-mRNA-1"/>
    </source>
</evidence>
<protein>
    <submittedName>
        <fullName evidence="2 4">Uncharacterized protein</fullName>
    </submittedName>
</protein>
<keyword evidence="3" id="KW-1185">Reference proteome</keyword>
<name>A0A183IS02_9BILA</name>
<dbReference type="EMBL" id="UZAM01009719">
    <property type="protein sequence ID" value="VDP09933.1"/>
    <property type="molecule type" value="Genomic_DNA"/>
</dbReference>
<accession>A0A183IS02</accession>
<dbReference type="Proteomes" id="UP000270296">
    <property type="component" value="Unassembled WGS sequence"/>
</dbReference>
<gene>
    <name evidence="2" type="ORF">SBAD_LOCUS6399</name>
</gene>
<organism evidence="4">
    <name type="scientific">Soboliphyme baturini</name>
    <dbReference type="NCBI Taxonomy" id="241478"/>
    <lineage>
        <taxon>Eukaryota</taxon>
        <taxon>Metazoa</taxon>
        <taxon>Ecdysozoa</taxon>
        <taxon>Nematoda</taxon>
        <taxon>Enoplea</taxon>
        <taxon>Dorylaimia</taxon>
        <taxon>Dioctophymatida</taxon>
        <taxon>Dioctophymatoidea</taxon>
        <taxon>Soboliphymatidae</taxon>
        <taxon>Soboliphyme</taxon>
    </lineage>
</organism>
<dbReference type="WBParaSite" id="SBAD_0000664601-mRNA-1">
    <property type="protein sequence ID" value="SBAD_0000664601-mRNA-1"/>
    <property type="gene ID" value="SBAD_0000664601"/>
</dbReference>
<proteinExistence type="predicted"/>
<evidence type="ECO:0000313" key="2">
    <source>
        <dbReference type="EMBL" id="VDP09933.1"/>
    </source>
</evidence>
<feature type="region of interest" description="Disordered" evidence="1">
    <location>
        <begin position="43"/>
        <end position="63"/>
    </location>
</feature>
<evidence type="ECO:0000313" key="3">
    <source>
        <dbReference type="Proteomes" id="UP000270296"/>
    </source>
</evidence>